<dbReference type="EMBL" id="JAZDUA010000488">
    <property type="protein sequence ID" value="KAK7791920.1"/>
    <property type="molecule type" value="Genomic_DNA"/>
</dbReference>
<gene>
    <name evidence="12" type="ORF">R5R35_005432</name>
</gene>
<keyword evidence="4 11" id="KW-0028">Amino-acid biosynthesis</keyword>
<dbReference type="InterPro" id="IPR001544">
    <property type="entry name" value="Aminotrans_IV"/>
</dbReference>
<dbReference type="InterPro" id="IPR033939">
    <property type="entry name" value="BCAT_family"/>
</dbReference>
<dbReference type="CDD" id="cd01557">
    <property type="entry name" value="BCAT_beta_family"/>
    <property type="match status" value="1"/>
</dbReference>
<dbReference type="GO" id="GO:0009099">
    <property type="term" value="P:L-valine biosynthetic process"/>
    <property type="evidence" value="ECO:0007669"/>
    <property type="project" value="TreeGrafter"/>
</dbReference>
<dbReference type="AlphaFoldDB" id="A0AAN9YYV9"/>
<comment type="similarity">
    <text evidence="2 9">Belongs to the class-IV pyridoxal-phosphate-dependent aminotransferase family.</text>
</comment>
<keyword evidence="7 11" id="KW-0100">Branched-chain amino acid biosynthesis</keyword>
<keyword evidence="6 10" id="KW-0663">Pyridoxal phosphate</keyword>
<dbReference type="Gene3D" id="3.30.470.10">
    <property type="match status" value="1"/>
</dbReference>
<evidence type="ECO:0000256" key="2">
    <source>
        <dbReference type="ARBA" id="ARBA00009320"/>
    </source>
</evidence>
<dbReference type="Pfam" id="PF01063">
    <property type="entry name" value="Aminotran_4"/>
    <property type="match status" value="1"/>
</dbReference>
<organism evidence="12 13">
    <name type="scientific">Gryllus longicercus</name>
    <dbReference type="NCBI Taxonomy" id="2509291"/>
    <lineage>
        <taxon>Eukaryota</taxon>
        <taxon>Metazoa</taxon>
        <taxon>Ecdysozoa</taxon>
        <taxon>Arthropoda</taxon>
        <taxon>Hexapoda</taxon>
        <taxon>Insecta</taxon>
        <taxon>Pterygota</taxon>
        <taxon>Neoptera</taxon>
        <taxon>Polyneoptera</taxon>
        <taxon>Orthoptera</taxon>
        <taxon>Ensifera</taxon>
        <taxon>Gryllidea</taxon>
        <taxon>Grylloidea</taxon>
        <taxon>Gryllidae</taxon>
        <taxon>Gryllinae</taxon>
        <taxon>Gryllus</taxon>
    </lineage>
</organism>
<dbReference type="Gene3D" id="3.20.10.10">
    <property type="entry name" value="D-amino Acid Aminotransferase, subunit A, domain 2"/>
    <property type="match status" value="1"/>
</dbReference>
<evidence type="ECO:0000256" key="5">
    <source>
        <dbReference type="ARBA" id="ARBA00022679"/>
    </source>
</evidence>
<dbReference type="Proteomes" id="UP001378592">
    <property type="component" value="Unassembled WGS sequence"/>
</dbReference>
<dbReference type="InterPro" id="IPR036038">
    <property type="entry name" value="Aminotransferase-like"/>
</dbReference>
<evidence type="ECO:0000256" key="4">
    <source>
        <dbReference type="ARBA" id="ARBA00022605"/>
    </source>
</evidence>
<dbReference type="PANTHER" id="PTHR11825">
    <property type="entry name" value="SUBGROUP IIII AMINOTRANSFERASE"/>
    <property type="match status" value="1"/>
</dbReference>
<feature type="modified residue" description="N6-(pyridoxal phosphate)lysine" evidence="8">
    <location>
        <position position="213"/>
    </location>
</feature>
<dbReference type="InterPro" id="IPR043132">
    <property type="entry name" value="BCAT-like_C"/>
</dbReference>
<accession>A0AAN9YYV9</accession>
<keyword evidence="3 11" id="KW-0032">Aminotransferase</keyword>
<keyword evidence="13" id="KW-1185">Reference proteome</keyword>
<dbReference type="PANTHER" id="PTHR11825:SF44">
    <property type="entry name" value="BRANCHED-CHAIN-AMINO-ACID AMINOTRANSFERASE"/>
    <property type="match status" value="1"/>
</dbReference>
<dbReference type="FunFam" id="3.30.470.10:FF:000002">
    <property type="entry name" value="Branched-chain-amino-acid aminotransferase"/>
    <property type="match status" value="1"/>
</dbReference>
<dbReference type="FunFam" id="3.20.10.10:FF:000004">
    <property type="entry name" value="Branched-chain-amino-acid aminotransferase"/>
    <property type="match status" value="1"/>
</dbReference>
<evidence type="ECO:0000256" key="8">
    <source>
        <dbReference type="PIRSR" id="PIRSR006468-1"/>
    </source>
</evidence>
<dbReference type="GO" id="GO:0004084">
    <property type="term" value="F:branched-chain-amino-acid transaminase activity"/>
    <property type="evidence" value="ECO:0007669"/>
    <property type="project" value="UniProtKB-EC"/>
</dbReference>
<keyword evidence="5 11" id="KW-0808">Transferase</keyword>
<evidence type="ECO:0000256" key="9">
    <source>
        <dbReference type="RuleBase" id="RU004106"/>
    </source>
</evidence>
<evidence type="ECO:0000313" key="13">
    <source>
        <dbReference type="Proteomes" id="UP001378592"/>
    </source>
</evidence>
<dbReference type="GO" id="GO:0005739">
    <property type="term" value="C:mitochondrion"/>
    <property type="evidence" value="ECO:0007669"/>
    <property type="project" value="TreeGrafter"/>
</dbReference>
<dbReference type="SUPFAM" id="SSF56752">
    <property type="entry name" value="D-aminoacid aminotransferase-like PLP-dependent enzymes"/>
    <property type="match status" value="1"/>
</dbReference>
<evidence type="ECO:0000256" key="1">
    <source>
        <dbReference type="ARBA" id="ARBA00001933"/>
    </source>
</evidence>
<comment type="cofactor">
    <cofactor evidence="1 10">
        <name>pyridoxal 5'-phosphate</name>
        <dbReference type="ChEBI" id="CHEBI:597326"/>
    </cofactor>
</comment>
<sequence>MVQLTCLSRLLLRRKFSDLGVQFASPDQLQPKPDVNALQFGKHFTDHMLKIYYHESLGGWQKPQITPMENIALHPGAKVLHYAVELFEGMKAYRGTDGKIRIFRPDLNMDRMNRSAIRLGLPTFNGTELIKCMCRLVSIDREWVPHSEASSLYIRPTLIGIDPSLGVAACDSAMLYVILCPVGSYFDTKSKAISLLADPQYTRAWPGGCGDKKLGSNYGPTIAVQQEASQQGLQQVLWLYGEDHLLTEVGTMNIFMFYINDRGEQELVTPPLDGLILPGITRQSILEISKEWNDFKICERHITMKEVIELTSENRVLEMFGAGTACVVSPVGSISYLGQTLQIPTTEWSTEPLYGRVLRTLTDIQYGRVPHPWAVPIDDYA</sequence>
<protein>
    <recommendedName>
        <fullName evidence="11">Branched-chain-amino-acid aminotransferase</fullName>
        <ecNumber evidence="11">2.6.1.42</ecNumber>
    </recommendedName>
</protein>
<evidence type="ECO:0000313" key="12">
    <source>
        <dbReference type="EMBL" id="KAK7791920.1"/>
    </source>
</evidence>
<name>A0AAN9YYV9_9ORTH</name>
<proteinExistence type="inferred from homology"/>
<dbReference type="EC" id="2.6.1.42" evidence="11"/>
<evidence type="ECO:0000256" key="7">
    <source>
        <dbReference type="ARBA" id="ARBA00023304"/>
    </source>
</evidence>
<comment type="caution">
    <text evidence="12">The sequence shown here is derived from an EMBL/GenBank/DDBJ whole genome shotgun (WGS) entry which is preliminary data.</text>
</comment>
<evidence type="ECO:0000256" key="6">
    <source>
        <dbReference type="ARBA" id="ARBA00022898"/>
    </source>
</evidence>
<dbReference type="NCBIfam" id="TIGR01123">
    <property type="entry name" value="ilvE_II"/>
    <property type="match status" value="1"/>
</dbReference>
<reference evidence="12 13" key="1">
    <citation type="submission" date="2024-03" db="EMBL/GenBank/DDBJ databases">
        <title>The genome assembly and annotation of the cricket Gryllus longicercus Weissman &amp; Gray.</title>
        <authorList>
            <person name="Szrajer S."/>
            <person name="Gray D."/>
            <person name="Ylla G."/>
        </authorList>
    </citation>
    <scope>NUCLEOTIDE SEQUENCE [LARGE SCALE GENOMIC DNA]</scope>
    <source>
        <strain evidence="12">DAG 2021-001</strain>
        <tissue evidence="12">Whole body minus gut</tissue>
    </source>
</reference>
<comment type="catalytic activity">
    <reaction evidence="11">
        <text>L-valine + 2-oxoglutarate = 3-methyl-2-oxobutanoate + L-glutamate</text>
        <dbReference type="Rhea" id="RHEA:24813"/>
        <dbReference type="ChEBI" id="CHEBI:11851"/>
        <dbReference type="ChEBI" id="CHEBI:16810"/>
        <dbReference type="ChEBI" id="CHEBI:29985"/>
        <dbReference type="ChEBI" id="CHEBI:57762"/>
        <dbReference type="EC" id="2.6.1.42"/>
    </reaction>
</comment>
<dbReference type="NCBIfam" id="NF009897">
    <property type="entry name" value="PRK13357.1"/>
    <property type="match status" value="1"/>
</dbReference>
<evidence type="ECO:0000256" key="3">
    <source>
        <dbReference type="ARBA" id="ARBA00022576"/>
    </source>
</evidence>
<dbReference type="InterPro" id="IPR018300">
    <property type="entry name" value="Aminotrans_IV_CS"/>
</dbReference>
<comment type="catalytic activity">
    <reaction evidence="11">
        <text>L-isoleucine + 2-oxoglutarate = (S)-3-methyl-2-oxopentanoate + L-glutamate</text>
        <dbReference type="Rhea" id="RHEA:24801"/>
        <dbReference type="ChEBI" id="CHEBI:16810"/>
        <dbReference type="ChEBI" id="CHEBI:29985"/>
        <dbReference type="ChEBI" id="CHEBI:35146"/>
        <dbReference type="ChEBI" id="CHEBI:58045"/>
        <dbReference type="EC" id="2.6.1.42"/>
    </reaction>
</comment>
<evidence type="ECO:0000256" key="11">
    <source>
        <dbReference type="RuleBase" id="RU004517"/>
    </source>
</evidence>
<dbReference type="GO" id="GO:0009098">
    <property type="term" value="P:L-leucine biosynthetic process"/>
    <property type="evidence" value="ECO:0007669"/>
    <property type="project" value="TreeGrafter"/>
</dbReference>
<dbReference type="PROSITE" id="PS00770">
    <property type="entry name" value="AA_TRANSFER_CLASS_4"/>
    <property type="match status" value="1"/>
</dbReference>
<evidence type="ECO:0000256" key="10">
    <source>
        <dbReference type="RuleBase" id="RU004516"/>
    </source>
</evidence>
<comment type="catalytic activity">
    <reaction evidence="11">
        <text>L-leucine + 2-oxoglutarate = 4-methyl-2-oxopentanoate + L-glutamate</text>
        <dbReference type="Rhea" id="RHEA:18321"/>
        <dbReference type="ChEBI" id="CHEBI:16810"/>
        <dbReference type="ChEBI" id="CHEBI:17865"/>
        <dbReference type="ChEBI" id="CHEBI:29985"/>
        <dbReference type="ChEBI" id="CHEBI:57427"/>
        <dbReference type="EC" id="2.6.1.42"/>
    </reaction>
</comment>
<dbReference type="InterPro" id="IPR005786">
    <property type="entry name" value="B_amino_transII"/>
</dbReference>
<dbReference type="PIRSF" id="PIRSF006468">
    <property type="entry name" value="BCAT1"/>
    <property type="match status" value="1"/>
</dbReference>
<dbReference type="InterPro" id="IPR043131">
    <property type="entry name" value="BCAT-like_N"/>
</dbReference>